<gene>
    <name evidence="1" type="ORF">ANN_17447</name>
</gene>
<keyword evidence="2" id="KW-1185">Reference proteome</keyword>
<accession>A0ABQ8ST16</accession>
<reference evidence="1 2" key="1">
    <citation type="journal article" date="2022" name="Allergy">
        <title>Genome assembly and annotation of Periplaneta americana reveal a comprehensive cockroach allergen profile.</title>
        <authorList>
            <person name="Wang L."/>
            <person name="Xiong Q."/>
            <person name="Saelim N."/>
            <person name="Wang L."/>
            <person name="Nong W."/>
            <person name="Wan A.T."/>
            <person name="Shi M."/>
            <person name="Liu X."/>
            <person name="Cao Q."/>
            <person name="Hui J.H.L."/>
            <person name="Sookrung N."/>
            <person name="Leung T.F."/>
            <person name="Tungtrongchitr A."/>
            <person name="Tsui S.K.W."/>
        </authorList>
    </citation>
    <scope>NUCLEOTIDE SEQUENCE [LARGE SCALE GENOMIC DNA]</scope>
    <source>
        <strain evidence="1">PWHHKU_190912</strain>
    </source>
</reference>
<organism evidence="1 2">
    <name type="scientific">Periplaneta americana</name>
    <name type="common">American cockroach</name>
    <name type="synonym">Blatta americana</name>
    <dbReference type="NCBI Taxonomy" id="6978"/>
    <lineage>
        <taxon>Eukaryota</taxon>
        <taxon>Metazoa</taxon>
        <taxon>Ecdysozoa</taxon>
        <taxon>Arthropoda</taxon>
        <taxon>Hexapoda</taxon>
        <taxon>Insecta</taxon>
        <taxon>Pterygota</taxon>
        <taxon>Neoptera</taxon>
        <taxon>Polyneoptera</taxon>
        <taxon>Dictyoptera</taxon>
        <taxon>Blattodea</taxon>
        <taxon>Blattoidea</taxon>
        <taxon>Blattidae</taxon>
        <taxon>Blattinae</taxon>
        <taxon>Periplaneta</taxon>
    </lineage>
</organism>
<dbReference type="EMBL" id="JAJSOF020000021">
    <property type="protein sequence ID" value="KAJ4437309.1"/>
    <property type="molecule type" value="Genomic_DNA"/>
</dbReference>
<sequence length="139" mass="16061">MRQHRRTSHARCNFPLIIEMLPPYLEAVSSIRILRTRHVLVKGTHNTWILLQLPYIQFVKESANLLLVSIFTSVKLIRNNDGTKSYVIQRRWTVDGEPMLSPYFSPLSRQFCIPGLVYGNRENSPSPHTVPDPISLHKV</sequence>
<evidence type="ECO:0000313" key="2">
    <source>
        <dbReference type="Proteomes" id="UP001148838"/>
    </source>
</evidence>
<dbReference type="Proteomes" id="UP001148838">
    <property type="component" value="Unassembled WGS sequence"/>
</dbReference>
<protein>
    <submittedName>
        <fullName evidence="1">Uncharacterized protein</fullName>
    </submittedName>
</protein>
<name>A0ABQ8ST16_PERAM</name>
<proteinExistence type="predicted"/>
<comment type="caution">
    <text evidence="1">The sequence shown here is derived from an EMBL/GenBank/DDBJ whole genome shotgun (WGS) entry which is preliminary data.</text>
</comment>
<evidence type="ECO:0000313" key="1">
    <source>
        <dbReference type="EMBL" id="KAJ4437309.1"/>
    </source>
</evidence>